<dbReference type="InterPro" id="IPR018491">
    <property type="entry name" value="SLC12_C"/>
</dbReference>
<dbReference type="Pfam" id="PF00324">
    <property type="entry name" value="AA_permease"/>
    <property type="match status" value="1"/>
</dbReference>
<keyword evidence="3 5" id="KW-1133">Transmembrane helix</keyword>
<dbReference type="PANTHER" id="PTHR11827">
    <property type="entry name" value="SOLUTE CARRIER FAMILY 12, CATION COTRANSPORTERS"/>
    <property type="match status" value="1"/>
</dbReference>
<dbReference type="Proteomes" id="UP000886381">
    <property type="component" value="Unassembled WGS sequence"/>
</dbReference>
<sequence>AFLILIIFSLIAFIGADFAVKIQIGIFGILIMSIFSFLIAPSWSPLKMNLSPHYMSGQSFWSVFAIFFPAVTGITAGISMSGELKNPQKNIPRGTLLAIAVSFLVYVAIACKLTAVTSFEVLQKDKLVMVHRSLFPPLVYAGIWAATLSSALTFVVGAPRTLQALAMDRVVPSILAHPLGSGKNEPRAGIILSFVIASLFIYAGTLNGVATIISMFFLLTYTITNLAQGLSALVGNPSYRPTFRVHWMISFAGAAASYSVMFLIDTPSTIVASVLIALIYVFLKRRELNQTWGDIKSGFWTSLARFALLKLDQYELDPENWRPNIMVFSGDPAERPYLVKLANWLSRGNGIVTLFNILRGDVEELHKERFKKLNELRGFILQNKFPIFPEVEIINESVEGISAIVQAHGIGQLYSNVVIFGWGTDPEKKITLARLARNLVLLKKDFLILKYDKTREFGNYKTIDIWWGGKGGNGSLMLLLAYILKLNDEWRNAKVRILKVVADESLREDASRRITELMESARIEAEPVILVRENPGESVVGLLSEFSVLSDLTIIGMGLPLRGREEKFVERVDSLVSPLGTVLLVRSVNVKELI</sequence>
<dbReference type="PANTHER" id="PTHR11827:SF72">
    <property type="entry name" value="GH08340P"/>
    <property type="match status" value="1"/>
</dbReference>
<keyword evidence="4 5" id="KW-0472">Membrane</keyword>
<feature type="domain" description="Amino acid permease/ SLC12A" evidence="6">
    <location>
        <begin position="3"/>
        <end position="324"/>
    </location>
</feature>
<feature type="transmembrane region" description="Helical" evidence="5">
    <location>
        <begin position="60"/>
        <end position="82"/>
    </location>
</feature>
<evidence type="ECO:0000313" key="8">
    <source>
        <dbReference type="EMBL" id="HDL60546.1"/>
    </source>
</evidence>
<feature type="transmembrane region" description="Helical" evidence="5">
    <location>
        <begin position="212"/>
        <end position="233"/>
    </location>
</feature>
<dbReference type="Gene3D" id="1.20.1740.10">
    <property type="entry name" value="Amino acid/polyamine transporter I"/>
    <property type="match status" value="1"/>
</dbReference>
<evidence type="ECO:0000259" key="6">
    <source>
        <dbReference type="Pfam" id="PF00324"/>
    </source>
</evidence>
<evidence type="ECO:0000256" key="2">
    <source>
        <dbReference type="ARBA" id="ARBA00022692"/>
    </source>
</evidence>
<keyword evidence="2 5" id="KW-0812">Transmembrane</keyword>
<dbReference type="EMBL" id="DRDR01000162">
    <property type="protein sequence ID" value="HDL60546.1"/>
    <property type="molecule type" value="Genomic_DNA"/>
</dbReference>
<evidence type="ECO:0000256" key="4">
    <source>
        <dbReference type="ARBA" id="ARBA00023136"/>
    </source>
</evidence>
<comment type="caution">
    <text evidence="8">The sequence shown here is derived from an EMBL/GenBank/DDBJ whole genome shotgun (WGS) entry which is preliminary data.</text>
</comment>
<accession>A0A7V0LV45</accession>
<feature type="transmembrane region" description="Helical" evidence="5">
    <location>
        <begin position="188"/>
        <end position="206"/>
    </location>
</feature>
<protein>
    <submittedName>
        <fullName evidence="8">Amino acid permease</fullName>
    </submittedName>
</protein>
<dbReference type="Pfam" id="PF03522">
    <property type="entry name" value="SLC12"/>
    <property type="match status" value="1"/>
</dbReference>
<evidence type="ECO:0000259" key="7">
    <source>
        <dbReference type="Pfam" id="PF03522"/>
    </source>
</evidence>
<evidence type="ECO:0000256" key="1">
    <source>
        <dbReference type="ARBA" id="ARBA00004141"/>
    </source>
</evidence>
<proteinExistence type="predicted"/>
<dbReference type="GO" id="GO:0016020">
    <property type="term" value="C:membrane"/>
    <property type="evidence" value="ECO:0007669"/>
    <property type="project" value="UniProtKB-SubCell"/>
</dbReference>
<comment type="subcellular location">
    <subcellularLocation>
        <location evidence="1">Membrane</location>
        <topology evidence="1">Multi-pass membrane protein</topology>
    </subcellularLocation>
</comment>
<feature type="non-terminal residue" evidence="8">
    <location>
        <position position="1"/>
    </location>
</feature>
<dbReference type="InterPro" id="IPR004842">
    <property type="entry name" value="SLC12A_fam"/>
</dbReference>
<feature type="transmembrane region" description="Helical" evidence="5">
    <location>
        <begin position="139"/>
        <end position="159"/>
    </location>
</feature>
<gene>
    <name evidence="8" type="ORF">ENH14_03720</name>
</gene>
<name>A0A7V0LV45_UNCW3</name>
<dbReference type="InterPro" id="IPR004841">
    <property type="entry name" value="AA-permease/SLC12A_dom"/>
</dbReference>
<reference evidence="8" key="1">
    <citation type="journal article" date="2020" name="mSystems">
        <title>Genome- and Community-Level Interaction Insights into Carbon Utilization and Element Cycling Functions of Hydrothermarchaeota in Hydrothermal Sediment.</title>
        <authorList>
            <person name="Zhou Z."/>
            <person name="Liu Y."/>
            <person name="Xu W."/>
            <person name="Pan J."/>
            <person name="Luo Z.H."/>
            <person name="Li M."/>
        </authorList>
    </citation>
    <scope>NUCLEOTIDE SEQUENCE [LARGE SCALE GENOMIC DNA]</scope>
    <source>
        <strain evidence="8">HyVt-28</strain>
    </source>
</reference>
<dbReference type="GO" id="GO:0015377">
    <property type="term" value="F:chloride:monoatomic cation symporter activity"/>
    <property type="evidence" value="ECO:0007669"/>
    <property type="project" value="InterPro"/>
</dbReference>
<dbReference type="AlphaFoldDB" id="A0A7V0LV45"/>
<evidence type="ECO:0000256" key="5">
    <source>
        <dbReference type="SAM" id="Phobius"/>
    </source>
</evidence>
<organism evidence="8">
    <name type="scientific">candidate division WOR-3 bacterium</name>
    <dbReference type="NCBI Taxonomy" id="2052148"/>
    <lineage>
        <taxon>Bacteria</taxon>
        <taxon>Bacteria division WOR-3</taxon>
    </lineage>
</organism>
<feature type="transmembrane region" description="Helical" evidence="5">
    <location>
        <begin position="94"/>
        <end position="119"/>
    </location>
</feature>
<feature type="transmembrane region" description="Helical" evidence="5">
    <location>
        <begin position="7"/>
        <end position="40"/>
    </location>
</feature>
<evidence type="ECO:0000256" key="3">
    <source>
        <dbReference type="ARBA" id="ARBA00022989"/>
    </source>
</evidence>
<feature type="domain" description="SLC12A transporter C-terminal" evidence="7">
    <location>
        <begin position="460"/>
        <end position="533"/>
    </location>
</feature>
<feature type="transmembrane region" description="Helical" evidence="5">
    <location>
        <begin position="267"/>
        <end position="283"/>
    </location>
</feature>